<dbReference type="OrthoDB" id="4977at2759"/>
<reference evidence="5" key="1">
    <citation type="journal article" date="2023" name="Commun. Biol.">
        <title>Genome analysis of Parmales, the sister group of diatoms, reveals the evolutionary specialization of diatoms from phago-mixotrophs to photoautotrophs.</title>
        <authorList>
            <person name="Ban H."/>
            <person name="Sato S."/>
            <person name="Yoshikawa S."/>
            <person name="Yamada K."/>
            <person name="Nakamura Y."/>
            <person name="Ichinomiya M."/>
            <person name="Sato N."/>
            <person name="Blanc-Mathieu R."/>
            <person name="Endo H."/>
            <person name="Kuwata A."/>
            <person name="Ogata H."/>
        </authorList>
    </citation>
    <scope>NUCLEOTIDE SEQUENCE [LARGE SCALE GENOMIC DNA]</scope>
</reference>
<feature type="compositionally biased region" description="Basic and acidic residues" evidence="3">
    <location>
        <begin position="7"/>
        <end position="17"/>
    </location>
</feature>
<evidence type="ECO:0000313" key="5">
    <source>
        <dbReference type="Proteomes" id="UP001165065"/>
    </source>
</evidence>
<dbReference type="GO" id="GO:0005869">
    <property type="term" value="C:dynactin complex"/>
    <property type="evidence" value="ECO:0007669"/>
    <property type="project" value="InterPro"/>
</dbReference>
<dbReference type="GO" id="GO:0007017">
    <property type="term" value="P:microtubule-based process"/>
    <property type="evidence" value="ECO:0007669"/>
    <property type="project" value="InterPro"/>
</dbReference>
<sequence length="243" mass="25855">MGHASRGLKEVKEGLEKDVEELTSNNTPVTSSETGAGGEGGKEESTASVVYELYVGGGKGVCEDDDDVIKALEERISNLETLAGSGGGGKNVIKRLDELEEKVGRVDDKKLKDIEGRVKILKGDAEAAGKARKSFKGGIGKEDSVIVKKLYAQFKMLESVGDEIPIIAERLVDLNALHQDASTFSSRLTSLESTVAEANLVLSSCEGSLSKLEGGMGDVAERVKEEIEKLQGLTEIEGRGENK</sequence>
<comment type="subcellular location">
    <subcellularLocation>
        <location evidence="1">Cytoplasm</location>
    </subcellularLocation>
</comment>
<protein>
    <submittedName>
        <fullName evidence="4">Uncharacterized protein</fullName>
    </submittedName>
</protein>
<feature type="region of interest" description="Disordered" evidence="3">
    <location>
        <begin position="1"/>
        <end position="44"/>
    </location>
</feature>
<keyword evidence="5" id="KW-1185">Reference proteome</keyword>
<keyword evidence="2" id="KW-0963">Cytoplasm</keyword>
<name>A0A9W7LC68_9STRA</name>
<comment type="caution">
    <text evidence="4">The sequence shown here is derived from an EMBL/GenBank/DDBJ whole genome shotgun (WGS) entry which is preliminary data.</text>
</comment>
<evidence type="ECO:0000256" key="2">
    <source>
        <dbReference type="ARBA" id="ARBA00022490"/>
    </source>
</evidence>
<evidence type="ECO:0000256" key="1">
    <source>
        <dbReference type="ARBA" id="ARBA00004496"/>
    </source>
</evidence>
<dbReference type="GO" id="GO:0005737">
    <property type="term" value="C:cytoplasm"/>
    <property type="evidence" value="ECO:0007669"/>
    <property type="project" value="UniProtKB-SubCell"/>
</dbReference>
<accession>A0A9W7LC68</accession>
<dbReference type="Proteomes" id="UP001165065">
    <property type="component" value="Unassembled WGS sequence"/>
</dbReference>
<dbReference type="EMBL" id="BRYA01000264">
    <property type="protein sequence ID" value="GMI45790.1"/>
    <property type="molecule type" value="Genomic_DNA"/>
</dbReference>
<dbReference type="Pfam" id="PF04912">
    <property type="entry name" value="Dynamitin"/>
    <property type="match status" value="1"/>
</dbReference>
<organism evidence="4 5">
    <name type="scientific">Triparma columacea</name>
    <dbReference type="NCBI Taxonomy" id="722753"/>
    <lineage>
        <taxon>Eukaryota</taxon>
        <taxon>Sar</taxon>
        <taxon>Stramenopiles</taxon>
        <taxon>Ochrophyta</taxon>
        <taxon>Bolidophyceae</taxon>
        <taxon>Parmales</taxon>
        <taxon>Triparmaceae</taxon>
        <taxon>Triparma</taxon>
    </lineage>
</organism>
<dbReference type="AlphaFoldDB" id="A0A9W7LC68"/>
<dbReference type="PANTHER" id="PTHR15346">
    <property type="entry name" value="DYNACTIN SUBUNIT"/>
    <property type="match status" value="1"/>
</dbReference>
<evidence type="ECO:0000256" key="3">
    <source>
        <dbReference type="SAM" id="MobiDB-lite"/>
    </source>
</evidence>
<dbReference type="InterPro" id="IPR028133">
    <property type="entry name" value="Dynamitin"/>
</dbReference>
<gene>
    <name evidence="4" type="ORF">TrCOL_g9300</name>
</gene>
<proteinExistence type="predicted"/>
<evidence type="ECO:0000313" key="4">
    <source>
        <dbReference type="EMBL" id="GMI45790.1"/>
    </source>
</evidence>